<keyword evidence="3" id="KW-1185">Reference proteome</keyword>
<dbReference type="Pfam" id="PF00258">
    <property type="entry name" value="Flavodoxin_1"/>
    <property type="match status" value="1"/>
</dbReference>
<proteinExistence type="predicted"/>
<evidence type="ECO:0000259" key="1">
    <source>
        <dbReference type="PROSITE" id="PS50902"/>
    </source>
</evidence>
<evidence type="ECO:0000313" key="2">
    <source>
        <dbReference type="EMBL" id="KWX19812.1"/>
    </source>
</evidence>
<dbReference type="AlphaFoldDB" id="A0A132PCW7"/>
<name>A0A132PCW7_9MYCO</name>
<comment type="caution">
    <text evidence="2">The sequence shown here is derived from an EMBL/GenBank/DDBJ whole genome shotgun (WGS) entry which is preliminary data.</text>
</comment>
<dbReference type="PANTHER" id="PTHR30546">
    <property type="entry name" value="FLAVODOXIN-RELATED PROTEIN WRBA-RELATED"/>
    <property type="match status" value="1"/>
</dbReference>
<sequence length="215" mass="22262">MYHNGIDIAAPTVAVAYHSGFGHTATLAQAVAAGAHEGGAAVNVIAVDTMTEADWDVLDNVDAMIFGSATYMGNVSAGFQAFAEQTGRRCLNGTWRDKIAAGFTNSGAKAGDKLNTLSSLAIFAAQHHMHWVNLGLGAGWNSSAGSENDLNRLGFWLGAAASTDVDANPDQVHPSDVQTCRHLGRRVAEVTRQLNIGRTVSSAASGPAASSAPAR</sequence>
<reference evidence="2 3" key="1">
    <citation type="submission" date="2015-07" db="EMBL/GenBank/DDBJ databases">
        <title>A draft genome sequence of Mycobacterium wolinskyi.</title>
        <authorList>
            <person name="de Man T.J."/>
            <person name="Perry K.A."/>
            <person name="Coulliette A.D."/>
            <person name="Jensen B."/>
            <person name="Toney N.C."/>
            <person name="Limbago B.M."/>
            <person name="Noble-Wang J."/>
        </authorList>
    </citation>
    <scope>NUCLEOTIDE SEQUENCE [LARGE SCALE GENOMIC DNA]</scope>
    <source>
        <strain evidence="2 3">CDC_01</strain>
    </source>
</reference>
<evidence type="ECO:0000313" key="3">
    <source>
        <dbReference type="Proteomes" id="UP000070612"/>
    </source>
</evidence>
<accession>A0A132PCW7</accession>
<dbReference type="InterPro" id="IPR008254">
    <property type="entry name" value="Flavodoxin/NO_synth"/>
</dbReference>
<dbReference type="PANTHER" id="PTHR30546:SF23">
    <property type="entry name" value="FLAVOPROTEIN-LIKE PROTEIN YCP4-RELATED"/>
    <property type="match status" value="1"/>
</dbReference>
<dbReference type="GO" id="GO:0010181">
    <property type="term" value="F:FMN binding"/>
    <property type="evidence" value="ECO:0007669"/>
    <property type="project" value="InterPro"/>
</dbReference>
<dbReference type="PROSITE" id="PS50902">
    <property type="entry name" value="FLAVODOXIN_LIKE"/>
    <property type="match status" value="1"/>
</dbReference>
<dbReference type="RefSeq" id="WP_067858833.1">
    <property type="nucleotide sequence ID" value="NZ_LGTW01000035.1"/>
</dbReference>
<dbReference type="STRING" id="59750.AWC31_08070"/>
<dbReference type="GO" id="GO:0003955">
    <property type="term" value="F:NAD(P)H dehydrogenase (quinone) activity"/>
    <property type="evidence" value="ECO:0007669"/>
    <property type="project" value="TreeGrafter"/>
</dbReference>
<dbReference type="PATRIC" id="fig|59750.3.peg.5073"/>
<organism evidence="2 3">
    <name type="scientific">Mycolicibacterium wolinskyi</name>
    <dbReference type="NCBI Taxonomy" id="59750"/>
    <lineage>
        <taxon>Bacteria</taxon>
        <taxon>Bacillati</taxon>
        <taxon>Actinomycetota</taxon>
        <taxon>Actinomycetes</taxon>
        <taxon>Mycobacteriales</taxon>
        <taxon>Mycobacteriaceae</taxon>
        <taxon>Mycolicibacterium</taxon>
    </lineage>
</organism>
<dbReference type="SUPFAM" id="SSF52218">
    <property type="entry name" value="Flavoproteins"/>
    <property type="match status" value="1"/>
</dbReference>
<dbReference type="InterPro" id="IPR029039">
    <property type="entry name" value="Flavoprotein-like_sf"/>
</dbReference>
<gene>
    <name evidence="2" type="ORF">AFM11_33685</name>
</gene>
<dbReference type="Proteomes" id="UP000070612">
    <property type="component" value="Unassembled WGS sequence"/>
</dbReference>
<protein>
    <submittedName>
        <fullName evidence="2">NADPH-dependent FMN reductase</fullName>
    </submittedName>
</protein>
<dbReference type="Gene3D" id="3.40.50.360">
    <property type="match status" value="1"/>
</dbReference>
<dbReference type="EMBL" id="LGTW01000035">
    <property type="protein sequence ID" value="KWX19812.1"/>
    <property type="molecule type" value="Genomic_DNA"/>
</dbReference>
<dbReference type="GO" id="GO:0016020">
    <property type="term" value="C:membrane"/>
    <property type="evidence" value="ECO:0007669"/>
    <property type="project" value="TreeGrafter"/>
</dbReference>
<feature type="domain" description="Flavodoxin-like" evidence="1">
    <location>
        <begin position="13"/>
        <end position="161"/>
    </location>
</feature>